<dbReference type="Pfam" id="PF05991">
    <property type="entry name" value="NYN_YacP"/>
    <property type="match status" value="1"/>
</dbReference>
<feature type="compositionally biased region" description="Gly residues" evidence="1">
    <location>
        <begin position="7"/>
        <end position="24"/>
    </location>
</feature>
<feature type="region of interest" description="Disordered" evidence="1">
    <location>
        <begin position="163"/>
        <end position="235"/>
    </location>
</feature>
<feature type="compositionally biased region" description="Basic and acidic residues" evidence="1">
    <location>
        <begin position="25"/>
        <end position="34"/>
    </location>
</feature>
<feature type="region of interest" description="Disordered" evidence="1">
    <location>
        <begin position="1"/>
        <end position="34"/>
    </location>
</feature>
<dbReference type="Proteomes" id="UP000806528">
    <property type="component" value="Unassembled WGS sequence"/>
</dbReference>
<dbReference type="PANTHER" id="PTHR34547:SF1">
    <property type="entry name" value="YACP-LIKE NYN DOMAIN PROTEIN"/>
    <property type="match status" value="1"/>
</dbReference>
<name>A0ABR9P5F3_9ACTN</name>
<dbReference type="EMBL" id="JADBGI010000007">
    <property type="protein sequence ID" value="MBE2999070.1"/>
    <property type="molecule type" value="Genomic_DNA"/>
</dbReference>
<feature type="compositionally biased region" description="Basic and acidic residues" evidence="1">
    <location>
        <begin position="204"/>
        <end position="226"/>
    </location>
</feature>
<feature type="compositionally biased region" description="Basic and acidic residues" evidence="1">
    <location>
        <begin position="168"/>
        <end position="195"/>
    </location>
</feature>
<protein>
    <submittedName>
        <fullName evidence="2">NYN domain-containing protein</fullName>
    </submittedName>
</protein>
<dbReference type="PANTHER" id="PTHR34547">
    <property type="entry name" value="YACP-LIKE NYN DOMAIN PROTEIN"/>
    <property type="match status" value="1"/>
</dbReference>
<dbReference type="InterPro" id="IPR010298">
    <property type="entry name" value="YacP-like"/>
</dbReference>
<evidence type="ECO:0000313" key="2">
    <source>
        <dbReference type="EMBL" id="MBE2999070.1"/>
    </source>
</evidence>
<organism evidence="2 3">
    <name type="scientific">Nocardiopsis coralli</name>
    <dbReference type="NCBI Taxonomy" id="2772213"/>
    <lineage>
        <taxon>Bacteria</taxon>
        <taxon>Bacillati</taxon>
        <taxon>Actinomycetota</taxon>
        <taxon>Actinomycetes</taxon>
        <taxon>Streptosporangiales</taxon>
        <taxon>Nocardiopsidaceae</taxon>
        <taxon>Nocardiopsis</taxon>
    </lineage>
</organism>
<reference evidence="2 3" key="1">
    <citation type="submission" date="2020-09" db="EMBL/GenBank/DDBJ databases">
        <title>Diversity and distribution of actinomycetes associated with coral in the coast of Hainan.</title>
        <authorList>
            <person name="Li F."/>
        </authorList>
    </citation>
    <scope>NUCLEOTIDE SEQUENCE [LARGE SCALE GENOMIC DNA]</scope>
    <source>
        <strain evidence="2 3">HNM0947</strain>
    </source>
</reference>
<evidence type="ECO:0000313" key="3">
    <source>
        <dbReference type="Proteomes" id="UP000806528"/>
    </source>
</evidence>
<evidence type="ECO:0000256" key="1">
    <source>
        <dbReference type="SAM" id="MobiDB-lite"/>
    </source>
</evidence>
<comment type="caution">
    <text evidence="2">The sequence shown here is derived from an EMBL/GenBank/DDBJ whole genome shotgun (WGS) entry which is preliminary data.</text>
</comment>
<accession>A0ABR9P5F3</accession>
<gene>
    <name evidence="2" type="ORF">IDM40_10205</name>
</gene>
<proteinExistence type="predicted"/>
<sequence>MSTGPDDGTGTGGEGLPSPDGGGEQLERPLPEQVRSRVVEYGSDVLGGMRASELPPVLRRVARFEPRRRARLAGPQIAAQLETDTGFRSRVASRVEQVWPELVEGLRSGVVPPAADPVAVAACAYLVRPKGWAAIVDEIHGELERRAGAHEADAAAEAAESARTQLEQAKRDHRNEAERLRSRLKEQRSEIADLRRRIHHERGRAKEATQRAERALEETADRESESASRVSSLEAENRRLRTRVAAAETQVENARRAARTGRNADEARLRVLLDVLVEASHGLRRELALPASVDSPADLVSEGGSGRTSLAGLPDDDPGLLEHLLTVPRVHLLVDGYNVTKTGYGTLPLADQRTRLLSSLEGLASRTKAEITCVFDGADVDTPPVVSGPRRVRLLFSAAGETADELIVRLVGAEPPGRPIAVVTSDQEIVSAVRRAGARAVPSAVFLRGLDTTS</sequence>
<keyword evidence="3" id="KW-1185">Reference proteome</keyword>
<dbReference type="RefSeq" id="WP_193121701.1">
    <property type="nucleotide sequence ID" value="NZ_JADBGI010000007.1"/>
</dbReference>